<keyword evidence="3" id="KW-1185">Reference proteome</keyword>
<dbReference type="PANTHER" id="PTHR46073">
    <property type="entry name" value="CHITINASE"/>
    <property type="match status" value="1"/>
</dbReference>
<dbReference type="OrthoDB" id="76388at2759"/>
<dbReference type="CTD" id="187741"/>
<evidence type="ECO:0000313" key="3">
    <source>
        <dbReference type="Proteomes" id="UP000001940"/>
    </source>
</evidence>
<dbReference type="CDD" id="cd00598">
    <property type="entry name" value="GH18_chitinase-like"/>
    <property type="match status" value="1"/>
</dbReference>
<evidence type="ECO:0000259" key="1">
    <source>
        <dbReference type="PROSITE" id="PS51910"/>
    </source>
</evidence>
<dbReference type="SUPFAM" id="SSF51445">
    <property type="entry name" value="(Trans)glycosidases"/>
    <property type="match status" value="1"/>
</dbReference>
<dbReference type="AGR" id="WB:WBGene00011170"/>
<dbReference type="Pfam" id="PF00704">
    <property type="entry name" value="Glyco_hydro_18"/>
    <property type="match status" value="1"/>
</dbReference>
<sequence length="150" mass="16319">MSLREHAPRISKNFLNVSGTPTVTSISSTVAASTYPATPGCNKRIIGYYFATQTSVITSDQVSNLTHAVFAFVNITSDGQLQIDGDLAKNRFTNLIEIAKQQTPQVKVMISIGGNDNSNNFKPVLSSPDRKKLFINSTVSFLQTYDIDGV</sequence>
<organism evidence="2 3">
    <name type="scientific">Caenorhabditis elegans</name>
    <dbReference type="NCBI Taxonomy" id="6239"/>
    <lineage>
        <taxon>Eukaryota</taxon>
        <taxon>Metazoa</taxon>
        <taxon>Ecdysozoa</taxon>
        <taxon>Nematoda</taxon>
        <taxon>Chromadorea</taxon>
        <taxon>Rhabditida</taxon>
        <taxon>Rhabditina</taxon>
        <taxon>Rhabditomorpha</taxon>
        <taxon>Rhabditoidea</taxon>
        <taxon>Rhabditidae</taxon>
        <taxon>Peloderinae</taxon>
        <taxon>Caenorhabditis</taxon>
    </lineage>
</organism>
<reference evidence="2 3" key="1">
    <citation type="journal article" date="1998" name="Science">
        <title>Genome sequence of the nematode C. elegans: a platform for investigating biology.</title>
        <authorList>
            <consortium name="The C. elegans sequencing consortium"/>
            <person name="Sulson J.E."/>
            <person name="Waterston R."/>
        </authorList>
    </citation>
    <scope>NUCLEOTIDE SEQUENCE [LARGE SCALE GENOMIC DNA]</scope>
    <source>
        <strain evidence="2 3">Bristol N2</strain>
    </source>
</reference>
<dbReference type="STRING" id="6239.R09D1.14.1"/>
<evidence type="ECO:0000313" key="2">
    <source>
        <dbReference type="EMBL" id="CAB76726.1"/>
    </source>
</evidence>
<dbReference type="PaxDb" id="6239-R09D1.14"/>
<dbReference type="CAZy" id="GH18">
    <property type="family name" value="Glycoside Hydrolase Family 18"/>
</dbReference>
<feature type="domain" description="GH18" evidence="1">
    <location>
        <begin position="43"/>
        <end position="150"/>
    </location>
</feature>
<dbReference type="RefSeq" id="NP_496028.1">
    <property type="nucleotide sequence ID" value="NM_063627.1"/>
</dbReference>
<dbReference type="PANTHER" id="PTHR46073:SF11">
    <property type="entry name" value="GH18 DOMAIN-CONTAINING PROTEIN"/>
    <property type="match status" value="1"/>
</dbReference>
<dbReference type="InParanoid" id="Q9NAN7"/>
<evidence type="ECO:0000313" key="4">
    <source>
        <dbReference type="WormBase" id="R09D1.14"/>
    </source>
</evidence>
<dbReference type="GO" id="GO:0005975">
    <property type="term" value="P:carbohydrate metabolic process"/>
    <property type="evidence" value="ECO:0007669"/>
    <property type="project" value="InterPro"/>
</dbReference>
<dbReference type="InterPro" id="IPR001223">
    <property type="entry name" value="Glyco_hydro18_cat"/>
</dbReference>
<dbReference type="PhylomeDB" id="Q9NAN7"/>
<dbReference type="PROSITE" id="PS51910">
    <property type="entry name" value="GH18_2"/>
    <property type="match status" value="1"/>
</dbReference>
<dbReference type="GeneID" id="187741"/>
<proteinExistence type="predicted"/>
<dbReference type="eggNOG" id="KOG2806">
    <property type="taxonomic scope" value="Eukaryota"/>
</dbReference>
<accession>Q9NAN7</accession>
<dbReference type="SMR" id="Q9NAN7"/>
<name>Q9NAN7_CAEEL</name>
<gene>
    <name evidence="2" type="ORF">CELE_R09D1.14</name>
    <name evidence="2 4" type="ORF">R09D1.14</name>
</gene>
<protein>
    <submittedName>
        <fullName evidence="2">GH18 domain-containing protein</fullName>
    </submittedName>
</protein>
<dbReference type="HOGENOM" id="CLU_1742228_0_0_1"/>
<dbReference type="OMA" id="FQESRCG"/>
<dbReference type="Gene3D" id="3.20.20.80">
    <property type="entry name" value="Glycosidases"/>
    <property type="match status" value="1"/>
</dbReference>
<dbReference type="WormBase" id="R09D1.14">
    <property type="protein sequence ID" value="CE25072"/>
    <property type="gene ID" value="WBGene00011170"/>
</dbReference>
<dbReference type="UCSC" id="R09D1.14">
    <property type="organism name" value="c. elegans"/>
</dbReference>
<dbReference type="KEGG" id="cel:CELE_R09D1.14"/>
<dbReference type="EMBL" id="BX284602">
    <property type="protein sequence ID" value="CAB76726.1"/>
    <property type="molecule type" value="Genomic_DNA"/>
</dbReference>
<dbReference type="Proteomes" id="UP000001940">
    <property type="component" value="Chromosome II"/>
</dbReference>
<dbReference type="InterPro" id="IPR017853">
    <property type="entry name" value="GH"/>
</dbReference>
<dbReference type="AlphaFoldDB" id="Q9NAN7"/>